<dbReference type="EMBL" id="JANAKD010000674">
    <property type="protein sequence ID" value="KAJ3490755.1"/>
    <property type="molecule type" value="Genomic_DNA"/>
</dbReference>
<name>A0ACC1QU19_9HYPO</name>
<keyword evidence="2" id="KW-1185">Reference proteome</keyword>
<gene>
    <name evidence="1" type="ORF">NLG97_g5722</name>
</gene>
<reference evidence="1" key="1">
    <citation type="submission" date="2022-07" db="EMBL/GenBank/DDBJ databases">
        <title>Genome Sequence of Lecanicillium saksenae.</title>
        <authorList>
            <person name="Buettner E."/>
        </authorList>
    </citation>
    <scope>NUCLEOTIDE SEQUENCE</scope>
    <source>
        <strain evidence="1">VT-O1</strain>
    </source>
</reference>
<sequence>MDAPSHPRDIQLLCNGGQLPEQPERMAEWQARIDMAVYRSLILGASLAGQYVKPFFDAISGTPPDTDWESSAAYLARYAVYNPGSTLTSDERFRREVEFGRGSRCNWSKYQAGEVEEACSCQVRLSDRVNHINSAHSDAHWVVWNLMQVFWVAGNICLFTRGNYPSNCYSQSDDKENSVPLVLFHGFQIEKFQIPKILNWEKRPSIAMFGPKRQKLGNWERFYCPRGDCANTLQSIDVDNEYELEDHDGDVFDLSPLPMKFFEFFLQHYLKLGIIPGAFQREGWCGPYEEFFRNITIFAHDDVDGRVMSDPSRYPEFDGILDGTELLSLQDPPFVRRRVNYDDF</sequence>
<organism evidence="1 2">
    <name type="scientific">Lecanicillium saksenae</name>
    <dbReference type="NCBI Taxonomy" id="468837"/>
    <lineage>
        <taxon>Eukaryota</taxon>
        <taxon>Fungi</taxon>
        <taxon>Dikarya</taxon>
        <taxon>Ascomycota</taxon>
        <taxon>Pezizomycotina</taxon>
        <taxon>Sordariomycetes</taxon>
        <taxon>Hypocreomycetidae</taxon>
        <taxon>Hypocreales</taxon>
        <taxon>Cordycipitaceae</taxon>
        <taxon>Lecanicillium</taxon>
    </lineage>
</organism>
<comment type="caution">
    <text evidence="1">The sequence shown here is derived from an EMBL/GenBank/DDBJ whole genome shotgun (WGS) entry which is preliminary data.</text>
</comment>
<protein>
    <submittedName>
        <fullName evidence="1">Uncharacterized protein</fullName>
    </submittedName>
</protein>
<accession>A0ACC1QU19</accession>
<dbReference type="Proteomes" id="UP001148737">
    <property type="component" value="Unassembled WGS sequence"/>
</dbReference>
<evidence type="ECO:0000313" key="2">
    <source>
        <dbReference type="Proteomes" id="UP001148737"/>
    </source>
</evidence>
<proteinExistence type="predicted"/>
<evidence type="ECO:0000313" key="1">
    <source>
        <dbReference type="EMBL" id="KAJ3490755.1"/>
    </source>
</evidence>